<reference evidence="1 2" key="1">
    <citation type="submission" date="2019-07" db="EMBL/GenBank/DDBJ databases">
        <title>Genome sequencing of the stress-tolerant strain Azospirillum brasilense Az19.</title>
        <authorList>
            <person name="Maroniche G.A."/>
            <person name="Garcia J.E."/>
            <person name="Pagnussat L."/>
            <person name="Amenta M."/>
            <person name="Creus C.M."/>
        </authorList>
    </citation>
    <scope>NUCLEOTIDE SEQUENCE [LARGE SCALE GENOMIC DNA]</scope>
    <source>
        <strain evidence="1 2">Az19</strain>
    </source>
</reference>
<evidence type="ECO:0000313" key="1">
    <source>
        <dbReference type="EMBL" id="KAA1053073.1"/>
    </source>
</evidence>
<dbReference type="RefSeq" id="WP_149651277.1">
    <property type="nucleotide sequence ID" value="NZ_VEWN01000017.1"/>
</dbReference>
<comment type="caution">
    <text evidence="1">The sequence shown here is derived from an EMBL/GenBank/DDBJ whole genome shotgun (WGS) entry which is preliminary data.</text>
</comment>
<accession>A0A5B0KMM5</accession>
<proteinExistence type="predicted"/>
<evidence type="ECO:0000313" key="2">
    <source>
        <dbReference type="Proteomes" id="UP000325333"/>
    </source>
</evidence>
<protein>
    <submittedName>
        <fullName evidence="1">Uncharacterized protein</fullName>
    </submittedName>
</protein>
<dbReference type="Proteomes" id="UP000325333">
    <property type="component" value="Unassembled WGS sequence"/>
</dbReference>
<organism evidence="1 2">
    <name type="scientific">Azospirillum argentinense</name>
    <dbReference type="NCBI Taxonomy" id="2970906"/>
    <lineage>
        <taxon>Bacteria</taxon>
        <taxon>Pseudomonadati</taxon>
        <taxon>Pseudomonadota</taxon>
        <taxon>Alphaproteobacteria</taxon>
        <taxon>Rhodospirillales</taxon>
        <taxon>Azospirillaceae</taxon>
        <taxon>Azospirillum</taxon>
    </lineage>
</organism>
<dbReference type="EMBL" id="VEWN01000017">
    <property type="protein sequence ID" value="KAA1053073.1"/>
    <property type="molecule type" value="Genomic_DNA"/>
</dbReference>
<name>A0A5B0KMM5_9PROT</name>
<sequence>MKKVDNLGSGYWQLSRAQGSILGALQNDYQPLRDVLEQAGKNALSANGHIRWEKLAVLDALEVDLTRQDNVYVRRGPAWQQWWDRCGFEVTFREDIYQKVDAMITKRS</sequence>
<dbReference type="AlphaFoldDB" id="A0A5B0KMM5"/>
<gene>
    <name evidence="1" type="ORF">FH063_002992</name>
</gene>